<dbReference type="GO" id="GO:0005829">
    <property type="term" value="C:cytosol"/>
    <property type="evidence" value="ECO:0007669"/>
    <property type="project" value="TreeGrafter"/>
</dbReference>
<dbReference type="SUPFAM" id="SSF49764">
    <property type="entry name" value="HSP20-like chaperones"/>
    <property type="match status" value="1"/>
</dbReference>
<dbReference type="GO" id="GO:0006457">
    <property type="term" value="P:protein folding"/>
    <property type="evidence" value="ECO:0007669"/>
    <property type="project" value="TreeGrafter"/>
</dbReference>
<keyword evidence="3" id="KW-1185">Reference proteome</keyword>
<comment type="subcellular location">
    <subcellularLocation>
        <location evidence="1">Cytoplasm</location>
    </subcellularLocation>
    <subcellularLocation>
        <location evidence="1">Nucleus</location>
    </subcellularLocation>
</comment>
<protein>
    <recommendedName>
        <fullName evidence="1">Co-chaperone protein p23</fullName>
    </recommendedName>
</protein>
<reference evidence="2 3" key="1">
    <citation type="journal article" date="2014" name="Genome Biol.">
        <title>Transcriptome and methylome profiling reveals relics of genome dominance in the mesopolyploid Brassica oleracea.</title>
        <authorList>
            <person name="Parkin I.A."/>
            <person name="Koh C."/>
            <person name="Tang H."/>
            <person name="Robinson S.J."/>
            <person name="Kagale S."/>
            <person name="Clarke W.E."/>
            <person name="Town C.D."/>
            <person name="Nixon J."/>
            <person name="Krishnakumar V."/>
            <person name="Bidwell S.L."/>
            <person name="Denoeud F."/>
            <person name="Belcram H."/>
            <person name="Links M.G."/>
            <person name="Just J."/>
            <person name="Clarke C."/>
            <person name="Bender T."/>
            <person name="Huebert T."/>
            <person name="Mason A.S."/>
            <person name="Pires J.C."/>
            <person name="Barker G."/>
            <person name="Moore J."/>
            <person name="Walley P.G."/>
            <person name="Manoli S."/>
            <person name="Batley J."/>
            <person name="Edwards D."/>
            <person name="Nelson M.N."/>
            <person name="Wang X."/>
            <person name="Paterson A.H."/>
            <person name="King G."/>
            <person name="Bancroft I."/>
            <person name="Chalhoub B."/>
            <person name="Sharpe A.G."/>
        </authorList>
    </citation>
    <scope>NUCLEOTIDE SEQUENCE</scope>
    <source>
        <strain evidence="2 3">cv. TO1000</strain>
    </source>
</reference>
<dbReference type="STRING" id="109376.A0A0D3E025"/>
<name>A0A0D3E025_BRAOL</name>
<comment type="similarity">
    <text evidence="1">Belongs to the p23/wos2 family.</text>
</comment>
<comment type="subunit">
    <text evidence="1">Interacts with HSP90 in an ATP-dependent manner.</text>
</comment>
<dbReference type="GO" id="GO:0005634">
    <property type="term" value="C:nucleus"/>
    <property type="evidence" value="ECO:0007669"/>
    <property type="project" value="UniProtKB-SubCell"/>
</dbReference>
<dbReference type="GO" id="GO:0051087">
    <property type="term" value="F:protein-folding chaperone binding"/>
    <property type="evidence" value="ECO:0007669"/>
    <property type="project" value="TreeGrafter"/>
</dbReference>
<evidence type="ECO:0000256" key="1">
    <source>
        <dbReference type="RuleBase" id="RU369032"/>
    </source>
</evidence>
<dbReference type="Proteomes" id="UP000032141">
    <property type="component" value="Chromosome C9"/>
</dbReference>
<comment type="function">
    <text evidence="1">Acts as a co-chaperone for HSP90.</text>
</comment>
<reference evidence="2" key="2">
    <citation type="submission" date="2015-03" db="UniProtKB">
        <authorList>
            <consortium name="EnsemblPlants"/>
        </authorList>
    </citation>
    <scope>IDENTIFICATION</scope>
</reference>
<dbReference type="PANTHER" id="PTHR22932:SF20">
    <property type="entry name" value="CO-CHAPERONE PROTEIN P23-1"/>
    <property type="match status" value="1"/>
</dbReference>
<keyword evidence="1" id="KW-0539">Nucleus</keyword>
<dbReference type="PANTHER" id="PTHR22932">
    <property type="entry name" value="TELOMERASE-BINDING PROTEIN P23 HSP90 CO-CHAPERONE"/>
    <property type="match status" value="1"/>
</dbReference>
<dbReference type="eggNOG" id="KOG3158">
    <property type="taxonomic scope" value="Eukaryota"/>
</dbReference>
<organism evidence="2 3">
    <name type="scientific">Brassica oleracea var. oleracea</name>
    <dbReference type="NCBI Taxonomy" id="109376"/>
    <lineage>
        <taxon>Eukaryota</taxon>
        <taxon>Viridiplantae</taxon>
        <taxon>Streptophyta</taxon>
        <taxon>Embryophyta</taxon>
        <taxon>Tracheophyta</taxon>
        <taxon>Spermatophyta</taxon>
        <taxon>Magnoliopsida</taxon>
        <taxon>eudicotyledons</taxon>
        <taxon>Gunneridae</taxon>
        <taxon>Pentapetalae</taxon>
        <taxon>rosids</taxon>
        <taxon>malvids</taxon>
        <taxon>Brassicales</taxon>
        <taxon>Brassicaceae</taxon>
        <taxon>Brassiceae</taxon>
        <taxon>Brassica</taxon>
    </lineage>
</organism>
<proteinExistence type="inferred from homology"/>
<dbReference type="Gramene" id="Bo9g005810.1">
    <property type="protein sequence ID" value="Bo9g005810.1"/>
    <property type="gene ID" value="Bo9g005810"/>
</dbReference>
<sequence>MFLKVGHPEVKWAETTEKIFLTVVLADSKETKVNRESKINIGVRSIFCIIEKAEPERWNKLIRGGKGPHYVKVPEIWIWEEWMEWISRTLMEWVEWKSLKTVMMKELAKPGDKKDEAVKEEAKPVDVVKEDNYRVPLLNQIEVGLGRKWFPLDTPATPQRIRMACFEEFTCPF</sequence>
<keyword evidence="1" id="KW-0963">Cytoplasm</keyword>
<evidence type="ECO:0000313" key="2">
    <source>
        <dbReference type="EnsemblPlants" id="Bo9g005810.1"/>
    </source>
</evidence>
<dbReference type="InterPro" id="IPR045250">
    <property type="entry name" value="p23-like"/>
</dbReference>
<dbReference type="AlphaFoldDB" id="A0A0D3E025"/>
<keyword evidence="1" id="KW-0143">Chaperone</keyword>
<evidence type="ECO:0000313" key="3">
    <source>
        <dbReference type="Proteomes" id="UP000032141"/>
    </source>
</evidence>
<accession>A0A0D3E025</accession>
<dbReference type="EnsemblPlants" id="Bo9g005810.1">
    <property type="protein sequence ID" value="Bo9g005810.1"/>
    <property type="gene ID" value="Bo9g005810"/>
</dbReference>
<dbReference type="GO" id="GO:0051879">
    <property type="term" value="F:Hsp90 protein binding"/>
    <property type="evidence" value="ECO:0007669"/>
    <property type="project" value="UniProtKB-UniRule"/>
</dbReference>
<dbReference type="GO" id="GO:0051131">
    <property type="term" value="P:chaperone-mediated protein complex assembly"/>
    <property type="evidence" value="ECO:0007669"/>
    <property type="project" value="TreeGrafter"/>
</dbReference>
<dbReference type="HOGENOM" id="CLU_1549765_0_0_1"/>
<dbReference type="InterPro" id="IPR008978">
    <property type="entry name" value="HSP20-like_chaperone"/>
</dbReference>